<evidence type="ECO:0000259" key="18">
    <source>
        <dbReference type="Pfam" id="PF08245"/>
    </source>
</evidence>
<evidence type="ECO:0000256" key="11">
    <source>
        <dbReference type="ARBA" id="ARBA00023306"/>
    </source>
</evidence>
<evidence type="ECO:0000256" key="7">
    <source>
        <dbReference type="ARBA" id="ARBA00022741"/>
    </source>
</evidence>
<dbReference type="STRING" id="319236.BST91_01015"/>
<dbReference type="InterPro" id="IPR000713">
    <property type="entry name" value="Mur_ligase_N"/>
</dbReference>
<dbReference type="InterPro" id="IPR005758">
    <property type="entry name" value="UDP-N-AcMur_Ala_ligase_MurC"/>
</dbReference>
<keyword evidence="11 14" id="KW-0131">Cell cycle</keyword>
<keyword evidence="12 14" id="KW-0961">Cell wall biogenesis/degradation</keyword>
<dbReference type="Pfam" id="PF01225">
    <property type="entry name" value="Mur_ligase"/>
    <property type="match status" value="1"/>
</dbReference>
<evidence type="ECO:0000259" key="17">
    <source>
        <dbReference type="Pfam" id="PF02875"/>
    </source>
</evidence>
<dbReference type="UniPathway" id="UPA00219"/>
<evidence type="ECO:0000256" key="13">
    <source>
        <dbReference type="ARBA" id="ARBA00047833"/>
    </source>
</evidence>
<evidence type="ECO:0000256" key="1">
    <source>
        <dbReference type="ARBA" id="ARBA00004496"/>
    </source>
</evidence>
<dbReference type="Proteomes" id="UP000029221">
    <property type="component" value="Unassembled WGS sequence"/>
</dbReference>
<dbReference type="HAMAP" id="MF_00046">
    <property type="entry name" value="MurC"/>
    <property type="match status" value="1"/>
</dbReference>
<dbReference type="InterPro" id="IPR050061">
    <property type="entry name" value="MurCDEF_pg_biosynth"/>
</dbReference>
<accession>A0A090Q4S1</accession>
<proteinExistence type="inferred from homology"/>
<comment type="function">
    <text evidence="14">Cell wall formation.</text>
</comment>
<evidence type="ECO:0000256" key="6">
    <source>
        <dbReference type="ARBA" id="ARBA00022618"/>
    </source>
</evidence>
<keyword evidence="15" id="KW-0472">Membrane</keyword>
<evidence type="ECO:0000313" key="19">
    <source>
        <dbReference type="EMBL" id="GAK97970.1"/>
    </source>
</evidence>
<keyword evidence="7 14" id="KW-0547">Nucleotide-binding</keyword>
<evidence type="ECO:0000256" key="2">
    <source>
        <dbReference type="ARBA" id="ARBA00004752"/>
    </source>
</evidence>
<evidence type="ECO:0000256" key="8">
    <source>
        <dbReference type="ARBA" id="ARBA00022840"/>
    </source>
</evidence>
<dbReference type="SUPFAM" id="SSF53623">
    <property type="entry name" value="MurD-like peptide ligases, catalytic domain"/>
    <property type="match status" value="1"/>
</dbReference>
<feature type="transmembrane region" description="Helical" evidence="15">
    <location>
        <begin position="6"/>
        <end position="27"/>
    </location>
</feature>
<name>A0A090Q4S1_9FLAO</name>
<evidence type="ECO:0000256" key="3">
    <source>
        <dbReference type="ARBA" id="ARBA00012211"/>
    </source>
</evidence>
<comment type="catalytic activity">
    <reaction evidence="13 14">
        <text>UDP-N-acetyl-alpha-D-muramate + L-alanine + ATP = UDP-N-acetyl-alpha-D-muramoyl-L-alanine + ADP + phosphate + H(+)</text>
        <dbReference type="Rhea" id="RHEA:23372"/>
        <dbReference type="ChEBI" id="CHEBI:15378"/>
        <dbReference type="ChEBI" id="CHEBI:30616"/>
        <dbReference type="ChEBI" id="CHEBI:43474"/>
        <dbReference type="ChEBI" id="CHEBI:57972"/>
        <dbReference type="ChEBI" id="CHEBI:70757"/>
        <dbReference type="ChEBI" id="CHEBI:83898"/>
        <dbReference type="ChEBI" id="CHEBI:456216"/>
        <dbReference type="EC" id="6.3.2.8"/>
    </reaction>
</comment>
<keyword evidence="6 14" id="KW-0132">Cell division</keyword>
<sequence length="450" mass="50474">MSNLDHISHCYFIGIGGIGMSALARYLKQAGKNVAGYDKTPSALTEQLVSEGINIHYQDDYDSIPAQYKDVNNAQVIYTPAIPVDFGELVRFRESGITILKRAQLLGQISKTMTCLAVAGTHGKTTTSAILTHLLYESKVPMTAFCGGIIEKYNTNYIHTGNKVMVVEADEFDRSFMNLQPEIAGVTAMDADHLDIYGDVEEFEKTFEDFASLVPQGNLLTTEVVSLPGKKVGFNNGDYQILNYRIQDESYYFDFKTPNQLFENIKWNLPGKHNLSNAALAMSMAVEYGVQPEKLIKALGTFPGVDRRFTYRLNSDELVLIDDYAHHPTEINAVFQAVSELYPDEEKLVVFQPHLYSRTKDFMDDFAHSLAQFDQVYLLDIYPARELPIPGITSQSLQNRIEKITSGITSMVTKDKLENELQRSNKRIICMLGAGDIGVEIKKIAAKWVK</sequence>
<dbReference type="SUPFAM" id="SSF51984">
    <property type="entry name" value="MurCD N-terminal domain"/>
    <property type="match status" value="1"/>
</dbReference>
<keyword evidence="15" id="KW-1133">Transmembrane helix</keyword>
<dbReference type="GO" id="GO:0009252">
    <property type="term" value="P:peptidoglycan biosynthetic process"/>
    <property type="evidence" value="ECO:0007669"/>
    <property type="project" value="UniProtKB-UniRule"/>
</dbReference>
<gene>
    <name evidence="14" type="primary">murC</name>
    <name evidence="19" type="ORF">JCM19294_1592</name>
</gene>
<dbReference type="GO" id="GO:0008763">
    <property type="term" value="F:UDP-N-acetylmuramate-L-alanine ligase activity"/>
    <property type="evidence" value="ECO:0007669"/>
    <property type="project" value="UniProtKB-UniRule"/>
</dbReference>
<feature type="domain" description="Mur ligase central" evidence="18">
    <location>
        <begin position="118"/>
        <end position="284"/>
    </location>
</feature>
<dbReference type="InterPro" id="IPR013221">
    <property type="entry name" value="Mur_ligase_cen"/>
</dbReference>
<dbReference type="InterPro" id="IPR004101">
    <property type="entry name" value="Mur_ligase_C"/>
</dbReference>
<dbReference type="PANTHER" id="PTHR43445">
    <property type="entry name" value="UDP-N-ACETYLMURAMATE--L-ALANINE LIGASE-RELATED"/>
    <property type="match status" value="1"/>
</dbReference>
<evidence type="ECO:0000313" key="20">
    <source>
        <dbReference type="Proteomes" id="UP000029221"/>
    </source>
</evidence>
<keyword evidence="9 14" id="KW-0133">Cell shape</keyword>
<feature type="domain" description="Mur ligase C-terminal" evidence="17">
    <location>
        <begin position="307"/>
        <end position="405"/>
    </location>
</feature>
<keyword evidence="4 14" id="KW-0963">Cytoplasm</keyword>
<keyword evidence="15" id="KW-0812">Transmembrane</keyword>
<evidence type="ECO:0000256" key="12">
    <source>
        <dbReference type="ARBA" id="ARBA00023316"/>
    </source>
</evidence>
<dbReference type="EMBL" id="BBML01000008">
    <property type="protein sequence ID" value="GAK97970.1"/>
    <property type="molecule type" value="Genomic_DNA"/>
</dbReference>
<dbReference type="NCBIfam" id="TIGR01082">
    <property type="entry name" value="murC"/>
    <property type="match status" value="1"/>
</dbReference>
<dbReference type="EC" id="6.3.2.8" evidence="3 14"/>
<evidence type="ECO:0000256" key="9">
    <source>
        <dbReference type="ARBA" id="ARBA00022960"/>
    </source>
</evidence>
<dbReference type="SUPFAM" id="SSF53244">
    <property type="entry name" value="MurD-like peptide ligases, peptide-binding domain"/>
    <property type="match status" value="1"/>
</dbReference>
<dbReference type="Pfam" id="PF02875">
    <property type="entry name" value="Mur_ligase_C"/>
    <property type="match status" value="1"/>
</dbReference>
<evidence type="ECO:0000256" key="10">
    <source>
        <dbReference type="ARBA" id="ARBA00022984"/>
    </source>
</evidence>
<dbReference type="PANTHER" id="PTHR43445:SF3">
    <property type="entry name" value="UDP-N-ACETYLMURAMATE--L-ALANINE LIGASE"/>
    <property type="match status" value="1"/>
</dbReference>
<keyword evidence="8 14" id="KW-0067">ATP-binding</keyword>
<comment type="similarity">
    <text evidence="14">Belongs to the MurCDEF family.</text>
</comment>
<evidence type="ECO:0000256" key="4">
    <source>
        <dbReference type="ARBA" id="ARBA00022490"/>
    </source>
</evidence>
<keyword evidence="20" id="KW-1185">Reference proteome</keyword>
<dbReference type="AlphaFoldDB" id="A0A090Q4S1"/>
<dbReference type="InterPro" id="IPR036565">
    <property type="entry name" value="Mur-like_cat_sf"/>
</dbReference>
<dbReference type="Pfam" id="PF08245">
    <property type="entry name" value="Mur_ligase_M"/>
    <property type="match status" value="1"/>
</dbReference>
<reference evidence="19" key="1">
    <citation type="journal article" date="2014" name="Genome Announc.">
        <title>Draft Genome Sequences of Marine Flavobacterium Nonlabens Strains NR17, NR24, NR27, NR32, NR33, and Ara13.</title>
        <authorList>
            <person name="Nakanishi M."/>
            <person name="Meirelles P."/>
            <person name="Suzuki R."/>
            <person name="Takatani N."/>
            <person name="Mino S."/>
            <person name="Suda W."/>
            <person name="Oshima K."/>
            <person name="Hattori M."/>
            <person name="Ohkuma M."/>
            <person name="Hosokawa M."/>
            <person name="Miyashita K."/>
            <person name="Thompson F.L."/>
            <person name="Niwa A."/>
            <person name="Sawabe T."/>
            <person name="Sawabe T."/>
        </authorList>
    </citation>
    <scope>NUCLEOTIDE SEQUENCE [LARGE SCALE GENOMIC DNA]</scope>
    <source>
        <strain evidence="19">JCM 19294</strain>
    </source>
</reference>
<evidence type="ECO:0000256" key="15">
    <source>
        <dbReference type="SAM" id="Phobius"/>
    </source>
</evidence>
<dbReference type="Gene3D" id="3.90.190.20">
    <property type="entry name" value="Mur ligase, C-terminal domain"/>
    <property type="match status" value="1"/>
</dbReference>
<evidence type="ECO:0000256" key="5">
    <source>
        <dbReference type="ARBA" id="ARBA00022598"/>
    </source>
</evidence>
<keyword evidence="5 14" id="KW-0436">Ligase</keyword>
<comment type="caution">
    <text evidence="19">The sequence shown here is derived from an EMBL/GenBank/DDBJ whole genome shotgun (WGS) entry which is preliminary data.</text>
</comment>
<dbReference type="Gene3D" id="3.40.50.720">
    <property type="entry name" value="NAD(P)-binding Rossmann-like Domain"/>
    <property type="match status" value="1"/>
</dbReference>
<evidence type="ECO:0000259" key="16">
    <source>
        <dbReference type="Pfam" id="PF01225"/>
    </source>
</evidence>
<dbReference type="GO" id="GO:0051301">
    <property type="term" value="P:cell division"/>
    <property type="evidence" value="ECO:0007669"/>
    <property type="project" value="UniProtKB-KW"/>
</dbReference>
<evidence type="ECO:0000256" key="14">
    <source>
        <dbReference type="HAMAP-Rule" id="MF_00046"/>
    </source>
</evidence>
<feature type="domain" description="Mur ligase N-terminal catalytic" evidence="16">
    <location>
        <begin position="10"/>
        <end position="111"/>
    </location>
</feature>
<dbReference type="Gene3D" id="3.40.1190.10">
    <property type="entry name" value="Mur-like, catalytic domain"/>
    <property type="match status" value="1"/>
</dbReference>
<dbReference type="InterPro" id="IPR036615">
    <property type="entry name" value="Mur_ligase_C_dom_sf"/>
</dbReference>
<dbReference type="GO" id="GO:0071555">
    <property type="term" value="P:cell wall organization"/>
    <property type="evidence" value="ECO:0007669"/>
    <property type="project" value="UniProtKB-KW"/>
</dbReference>
<feature type="binding site" evidence="14">
    <location>
        <begin position="120"/>
        <end position="126"/>
    </location>
    <ligand>
        <name>ATP</name>
        <dbReference type="ChEBI" id="CHEBI:30616"/>
    </ligand>
</feature>
<dbReference type="GO" id="GO:0008360">
    <property type="term" value="P:regulation of cell shape"/>
    <property type="evidence" value="ECO:0007669"/>
    <property type="project" value="UniProtKB-KW"/>
</dbReference>
<comment type="pathway">
    <text evidence="2 14">Cell wall biogenesis; peptidoglycan biosynthesis.</text>
</comment>
<dbReference type="RefSeq" id="WP_042279906.1">
    <property type="nucleotide sequence ID" value="NZ_BBML01000008.1"/>
</dbReference>
<protein>
    <recommendedName>
        <fullName evidence="3 14">UDP-N-acetylmuramate--L-alanine ligase</fullName>
        <ecNumber evidence="3 14">6.3.2.8</ecNumber>
    </recommendedName>
    <alternativeName>
        <fullName evidence="14">UDP-N-acetylmuramoyl-L-alanine synthetase</fullName>
    </alternativeName>
</protein>
<dbReference type="eggNOG" id="COG0773">
    <property type="taxonomic scope" value="Bacteria"/>
</dbReference>
<keyword evidence="10 14" id="KW-0573">Peptidoglycan synthesis</keyword>
<dbReference type="GO" id="GO:0005737">
    <property type="term" value="C:cytoplasm"/>
    <property type="evidence" value="ECO:0007669"/>
    <property type="project" value="UniProtKB-SubCell"/>
</dbReference>
<dbReference type="GO" id="GO:0005524">
    <property type="term" value="F:ATP binding"/>
    <property type="evidence" value="ECO:0007669"/>
    <property type="project" value="UniProtKB-UniRule"/>
</dbReference>
<comment type="subcellular location">
    <subcellularLocation>
        <location evidence="1 14">Cytoplasm</location>
    </subcellularLocation>
</comment>
<organism evidence="19 20">
    <name type="scientific">Nonlabens tegetincola</name>
    <dbReference type="NCBI Taxonomy" id="323273"/>
    <lineage>
        <taxon>Bacteria</taxon>
        <taxon>Pseudomonadati</taxon>
        <taxon>Bacteroidota</taxon>
        <taxon>Flavobacteriia</taxon>
        <taxon>Flavobacteriales</taxon>
        <taxon>Flavobacteriaceae</taxon>
        <taxon>Nonlabens</taxon>
    </lineage>
</organism>